<name>A0A835SDG5_CHLIN</name>
<evidence type="ECO:0000256" key="1">
    <source>
        <dbReference type="SAM" id="Coils"/>
    </source>
</evidence>
<feature type="signal peptide" evidence="2">
    <location>
        <begin position="1"/>
        <end position="23"/>
    </location>
</feature>
<evidence type="ECO:0000313" key="4">
    <source>
        <dbReference type="Proteomes" id="UP000650467"/>
    </source>
</evidence>
<evidence type="ECO:0000256" key="2">
    <source>
        <dbReference type="SAM" id="SignalP"/>
    </source>
</evidence>
<dbReference type="AlphaFoldDB" id="A0A835SDG5"/>
<dbReference type="EMBL" id="JAEHOC010000096">
    <property type="protein sequence ID" value="KAG2422702.1"/>
    <property type="molecule type" value="Genomic_DNA"/>
</dbReference>
<gene>
    <name evidence="3" type="ORF">HXX76_015866</name>
</gene>
<dbReference type="Proteomes" id="UP000650467">
    <property type="component" value="Unassembled WGS sequence"/>
</dbReference>
<feature type="coiled-coil region" evidence="1">
    <location>
        <begin position="74"/>
        <end position="101"/>
    </location>
</feature>
<evidence type="ECO:0000313" key="3">
    <source>
        <dbReference type="EMBL" id="KAG2422702.1"/>
    </source>
</evidence>
<sequence>MGGLAPMIIPGAVVAVVAIAVLGEKVTAVGGKVDRLEKAMEAKFDKVESKFDSKLDGKFDKLEAKFDAKLDKQEDKLEAKFVKLEAKFDKLEAKLDVLLRRK</sequence>
<reference evidence="3" key="1">
    <citation type="journal article" date="2020" name="bioRxiv">
        <title>Comparative genomics of Chlamydomonas.</title>
        <authorList>
            <person name="Craig R.J."/>
            <person name="Hasan A.R."/>
            <person name="Ness R.W."/>
            <person name="Keightley P.D."/>
        </authorList>
    </citation>
    <scope>NUCLEOTIDE SEQUENCE</scope>
    <source>
        <strain evidence="3">SAG 7.73</strain>
    </source>
</reference>
<dbReference type="OrthoDB" id="5038142at2759"/>
<proteinExistence type="predicted"/>
<keyword evidence="4" id="KW-1185">Reference proteome</keyword>
<keyword evidence="2" id="KW-0732">Signal</keyword>
<accession>A0A835SDG5</accession>
<protein>
    <submittedName>
        <fullName evidence="3">Uncharacterized protein</fullName>
    </submittedName>
</protein>
<dbReference type="Gene3D" id="1.20.1270.70">
    <property type="entry name" value="Designed single chain three-helix bundle"/>
    <property type="match status" value="1"/>
</dbReference>
<organism evidence="3 4">
    <name type="scientific">Chlamydomonas incerta</name>
    <dbReference type="NCBI Taxonomy" id="51695"/>
    <lineage>
        <taxon>Eukaryota</taxon>
        <taxon>Viridiplantae</taxon>
        <taxon>Chlorophyta</taxon>
        <taxon>core chlorophytes</taxon>
        <taxon>Chlorophyceae</taxon>
        <taxon>CS clade</taxon>
        <taxon>Chlamydomonadales</taxon>
        <taxon>Chlamydomonadaceae</taxon>
        <taxon>Chlamydomonas</taxon>
    </lineage>
</organism>
<feature type="chain" id="PRO_5033004463" evidence="2">
    <location>
        <begin position="24"/>
        <end position="102"/>
    </location>
</feature>
<keyword evidence="1" id="KW-0175">Coiled coil</keyword>
<comment type="caution">
    <text evidence="3">The sequence shown here is derived from an EMBL/GenBank/DDBJ whole genome shotgun (WGS) entry which is preliminary data.</text>
</comment>